<dbReference type="InterPro" id="IPR051200">
    <property type="entry name" value="Host-pathogen_enzymatic-act"/>
</dbReference>
<feature type="signal peptide" evidence="2">
    <location>
        <begin position="1"/>
        <end position="22"/>
    </location>
</feature>
<dbReference type="InterPro" id="IPR011964">
    <property type="entry name" value="YVTN_b-propeller_repeat"/>
</dbReference>
<dbReference type="SUPFAM" id="SSF50974">
    <property type="entry name" value="Nitrous oxide reductase, N-terminal domain"/>
    <property type="match status" value="1"/>
</dbReference>
<evidence type="ECO:0000313" key="5">
    <source>
        <dbReference type="Proteomes" id="UP001500843"/>
    </source>
</evidence>
<dbReference type="NCBIfam" id="TIGR02276">
    <property type="entry name" value="beta_rpt_yvtn"/>
    <property type="match status" value="1"/>
</dbReference>
<dbReference type="PANTHER" id="PTHR47197">
    <property type="entry name" value="PROTEIN NIRF"/>
    <property type="match status" value="1"/>
</dbReference>
<feature type="domain" description="YNCE-like beta-propeller" evidence="3">
    <location>
        <begin position="109"/>
        <end position="358"/>
    </location>
</feature>
<name>A0ABP8X628_9MICO</name>
<keyword evidence="5" id="KW-1185">Reference proteome</keyword>
<dbReference type="PANTHER" id="PTHR47197:SF3">
    <property type="entry name" value="DIHYDRO-HEME D1 DEHYDROGENASE"/>
    <property type="match status" value="1"/>
</dbReference>
<reference evidence="5" key="1">
    <citation type="journal article" date="2019" name="Int. J. Syst. Evol. Microbiol.">
        <title>The Global Catalogue of Microorganisms (GCM) 10K type strain sequencing project: providing services to taxonomists for standard genome sequencing and annotation.</title>
        <authorList>
            <consortium name="The Broad Institute Genomics Platform"/>
            <consortium name="The Broad Institute Genome Sequencing Center for Infectious Disease"/>
            <person name="Wu L."/>
            <person name="Ma J."/>
        </authorList>
    </citation>
    <scope>NUCLEOTIDE SEQUENCE [LARGE SCALE GENOMIC DNA]</scope>
    <source>
        <strain evidence="5">JCM 17975</strain>
    </source>
</reference>
<accession>A0ABP8X628</accession>
<evidence type="ECO:0000259" key="3">
    <source>
        <dbReference type="Pfam" id="PF21783"/>
    </source>
</evidence>
<dbReference type="Pfam" id="PF21783">
    <property type="entry name" value="YNCE"/>
    <property type="match status" value="1"/>
</dbReference>
<dbReference type="RefSeq" id="WP_253867036.1">
    <property type="nucleotide sequence ID" value="NZ_BAABHM010000011.1"/>
</dbReference>
<evidence type="ECO:0000313" key="4">
    <source>
        <dbReference type="EMBL" id="GAA4700337.1"/>
    </source>
</evidence>
<feature type="chain" id="PRO_5045864773" evidence="2">
    <location>
        <begin position="23"/>
        <end position="509"/>
    </location>
</feature>
<organism evidence="4 5">
    <name type="scientific">Promicromonospora umidemergens</name>
    <dbReference type="NCBI Taxonomy" id="629679"/>
    <lineage>
        <taxon>Bacteria</taxon>
        <taxon>Bacillati</taxon>
        <taxon>Actinomycetota</taxon>
        <taxon>Actinomycetes</taxon>
        <taxon>Micrococcales</taxon>
        <taxon>Promicromonosporaceae</taxon>
        <taxon>Promicromonospora</taxon>
    </lineage>
</organism>
<protein>
    <submittedName>
        <fullName evidence="4">Beta-propeller fold lactonase family protein</fullName>
    </submittedName>
</protein>
<dbReference type="Proteomes" id="UP001500843">
    <property type="component" value="Unassembled WGS sequence"/>
</dbReference>
<dbReference type="Gene3D" id="2.130.10.10">
    <property type="entry name" value="YVTN repeat-like/Quinoprotein amine dehydrogenase"/>
    <property type="match status" value="3"/>
</dbReference>
<proteinExistence type="predicted"/>
<dbReference type="InterPro" id="IPR015943">
    <property type="entry name" value="WD40/YVTN_repeat-like_dom_sf"/>
</dbReference>
<sequence length="509" mass="53323">MLSVRIATWLVAAALGSGAVLTAPFGAAGVEQAPPPASPQEPIPISGEDRLYTADQTSNTVTVADPSTNTTLGTIALGDQRLGSTMSPQYLGDAGVHGLATSPDGNRLAVVAVSSNTVHIVDTATNEVLSTTDVGRAAHEGSFTTDGKEFWVADRGRDTVTIVDAVHGGVVGRVRVGDGPSKVLMSPDGRWAYVNFTTMSEIAVINVHSRKVKDRITGLGDSFSSDQSISPDGTELWAAHKRVGKVSVVDLAQREVTTVLETGPDTNHPQFVDTTDGSYVYLTMGGLDETWVYSRGGAEPELVTRIKNSGHAPHGAWPSGDSTRMYVGLEKSDGIDVIDTATHQVVDTIETGQEPQAVAYASKAAEPGSAANLGTQGLGQRAHNVPTILPDGTRGDTLDPEKGRVLEATVRPVAGLDMIQIQARRLRPNTMYQAYSVAADGRKTPVFAFQTDDNGGTPMALAFASFDGKSIAITPQGEVTPVQKAAFAAQSGSHGHTTTADDLVFCTCC</sequence>
<dbReference type="InterPro" id="IPR011045">
    <property type="entry name" value="N2O_reductase_N"/>
</dbReference>
<gene>
    <name evidence="4" type="ORF">GCM10023198_21360</name>
</gene>
<comment type="caution">
    <text evidence="4">The sequence shown here is derived from an EMBL/GenBank/DDBJ whole genome shotgun (WGS) entry which is preliminary data.</text>
</comment>
<dbReference type="InterPro" id="IPR048433">
    <property type="entry name" value="YNCE-like_beta-prop"/>
</dbReference>
<keyword evidence="1 2" id="KW-0732">Signal</keyword>
<evidence type="ECO:0000256" key="1">
    <source>
        <dbReference type="ARBA" id="ARBA00022729"/>
    </source>
</evidence>
<dbReference type="EMBL" id="BAABHM010000011">
    <property type="protein sequence ID" value="GAA4700337.1"/>
    <property type="molecule type" value="Genomic_DNA"/>
</dbReference>
<evidence type="ECO:0000256" key="2">
    <source>
        <dbReference type="SAM" id="SignalP"/>
    </source>
</evidence>